<gene>
    <name evidence="2" type="ORF">BCF44_101288</name>
</gene>
<dbReference type="OrthoDB" id="3556589at2"/>
<proteinExistence type="predicted"/>
<dbReference type="Proteomes" id="UP000256269">
    <property type="component" value="Unassembled WGS sequence"/>
</dbReference>
<dbReference type="EMBL" id="QUNO01000001">
    <property type="protein sequence ID" value="REH55271.1"/>
    <property type="molecule type" value="Genomic_DNA"/>
</dbReference>
<keyword evidence="3" id="KW-1185">Reference proteome</keyword>
<evidence type="ECO:0000313" key="2">
    <source>
        <dbReference type="EMBL" id="REH55271.1"/>
    </source>
</evidence>
<comment type="caution">
    <text evidence="2">The sequence shown here is derived from an EMBL/GenBank/DDBJ whole genome shotgun (WGS) entry which is preliminary data.</text>
</comment>
<dbReference type="RefSeq" id="WP_116172227.1">
    <property type="nucleotide sequence ID" value="NZ_CP144375.1"/>
</dbReference>
<name>A0A3E0I9I6_9PSEU</name>
<evidence type="ECO:0000256" key="1">
    <source>
        <dbReference type="SAM" id="MobiDB-lite"/>
    </source>
</evidence>
<dbReference type="AlphaFoldDB" id="A0A3E0I9I6"/>
<reference evidence="2 3" key="1">
    <citation type="submission" date="2018-08" db="EMBL/GenBank/DDBJ databases">
        <title>Genomic Encyclopedia of Archaeal and Bacterial Type Strains, Phase II (KMG-II): from individual species to whole genera.</title>
        <authorList>
            <person name="Goeker M."/>
        </authorList>
    </citation>
    <scope>NUCLEOTIDE SEQUENCE [LARGE SCALE GENOMIC DNA]</scope>
    <source>
        <strain evidence="2 3">DSM 45791</strain>
    </source>
</reference>
<feature type="region of interest" description="Disordered" evidence="1">
    <location>
        <begin position="12"/>
        <end position="38"/>
    </location>
</feature>
<accession>A0A3E0I9I6</accession>
<organism evidence="2 3">
    <name type="scientific">Kutzneria buriramensis</name>
    <dbReference type="NCBI Taxonomy" id="1045776"/>
    <lineage>
        <taxon>Bacteria</taxon>
        <taxon>Bacillati</taxon>
        <taxon>Actinomycetota</taxon>
        <taxon>Actinomycetes</taxon>
        <taxon>Pseudonocardiales</taxon>
        <taxon>Pseudonocardiaceae</taxon>
        <taxon>Kutzneria</taxon>
    </lineage>
</organism>
<protein>
    <submittedName>
        <fullName evidence="2">Uncharacterized protein</fullName>
    </submittedName>
</protein>
<evidence type="ECO:0000313" key="3">
    <source>
        <dbReference type="Proteomes" id="UP000256269"/>
    </source>
</evidence>
<sequence>MSGNLEVRKLLWQHDDAMPRGSTNGVPAQRSDEPSKISAEQVHRARLAVARGALDVDDCRQLLDMLGLAPGEDGVPPVRR</sequence>